<feature type="transmembrane region" description="Helical" evidence="7">
    <location>
        <begin position="114"/>
        <end position="139"/>
    </location>
</feature>
<dbReference type="PANTHER" id="PTHR33932:SF4">
    <property type="entry name" value="NA(+)_H(+) ANTIPORTER SUBUNIT B"/>
    <property type="match status" value="1"/>
</dbReference>
<accession>A0ABT2TLQ1</accession>
<keyword evidence="3" id="KW-1003">Cell membrane</keyword>
<keyword evidence="4 7" id="KW-0812">Transmembrane</keyword>
<evidence type="ECO:0000256" key="1">
    <source>
        <dbReference type="ARBA" id="ARBA00004651"/>
    </source>
</evidence>
<dbReference type="InterPro" id="IPR050622">
    <property type="entry name" value="CPA3_antiporter_subunitB"/>
</dbReference>
<evidence type="ECO:0000313" key="9">
    <source>
        <dbReference type="EMBL" id="MCU6763135.1"/>
    </source>
</evidence>
<evidence type="ECO:0000256" key="6">
    <source>
        <dbReference type="ARBA" id="ARBA00023136"/>
    </source>
</evidence>
<feature type="domain" description="Na+/H+ antiporter MnhB subunit-related protein" evidence="8">
    <location>
        <begin position="9"/>
        <end position="132"/>
    </location>
</feature>
<name>A0ABT2TLQ1_9FIRM</name>
<dbReference type="EMBL" id="JAOQJQ010000005">
    <property type="protein sequence ID" value="MCU6763135.1"/>
    <property type="molecule type" value="Genomic_DNA"/>
</dbReference>
<evidence type="ECO:0000256" key="5">
    <source>
        <dbReference type="ARBA" id="ARBA00022989"/>
    </source>
</evidence>
<gene>
    <name evidence="9" type="ORF">OCV88_12500</name>
</gene>
<comment type="caution">
    <text evidence="9">The sequence shown here is derived from an EMBL/GenBank/DDBJ whole genome shotgun (WGS) entry which is preliminary data.</text>
</comment>
<evidence type="ECO:0000256" key="3">
    <source>
        <dbReference type="ARBA" id="ARBA00022475"/>
    </source>
</evidence>
<dbReference type="Proteomes" id="UP001652442">
    <property type="component" value="Unassembled WGS sequence"/>
</dbReference>
<dbReference type="RefSeq" id="WP_158425779.1">
    <property type="nucleotide sequence ID" value="NZ_JAOQJQ010000005.1"/>
</dbReference>
<sequence>MKKRFGGTILDISTRLIIPFSMMYAIYVLAAGELGPGGGFQAGAVLALGIVFSRLVKGKNSFFSISGTTAAGIAGLGAFLYCFTGWLTFSNGGQFLEYGHLPFKWLDYVHLHELGIFLIEAGVTICVMMTITTILEALLKREDFEDHD</sequence>
<dbReference type="PANTHER" id="PTHR33932">
    <property type="entry name" value="NA(+)/H(+) ANTIPORTER SUBUNIT B"/>
    <property type="match status" value="1"/>
</dbReference>
<comment type="subcellular location">
    <subcellularLocation>
        <location evidence="1">Cell membrane</location>
        <topology evidence="1">Multi-pass membrane protein</topology>
    </subcellularLocation>
</comment>
<evidence type="ECO:0000256" key="2">
    <source>
        <dbReference type="ARBA" id="ARBA00009425"/>
    </source>
</evidence>
<evidence type="ECO:0000313" key="10">
    <source>
        <dbReference type="Proteomes" id="UP001652442"/>
    </source>
</evidence>
<keyword evidence="10" id="KW-1185">Reference proteome</keyword>
<organism evidence="9 10">
    <name type="scientific">Brotonthovivens ammoniilytica</name>
    <dbReference type="NCBI Taxonomy" id="2981725"/>
    <lineage>
        <taxon>Bacteria</taxon>
        <taxon>Bacillati</taxon>
        <taxon>Bacillota</taxon>
        <taxon>Clostridia</taxon>
        <taxon>Lachnospirales</taxon>
        <taxon>Lachnospiraceae</taxon>
        <taxon>Brotonthovivens</taxon>
    </lineage>
</organism>
<keyword evidence="6 7" id="KW-0472">Membrane</keyword>
<feature type="transmembrane region" description="Helical" evidence="7">
    <location>
        <begin position="68"/>
        <end position="89"/>
    </location>
</feature>
<keyword evidence="5 7" id="KW-1133">Transmembrane helix</keyword>
<dbReference type="InterPro" id="IPR007182">
    <property type="entry name" value="MnhB"/>
</dbReference>
<proteinExistence type="inferred from homology"/>
<reference evidence="9 10" key="1">
    <citation type="journal article" date="2021" name="ISME Commun">
        <title>Automated analysis of genomic sequences facilitates high-throughput and comprehensive description of bacteria.</title>
        <authorList>
            <person name="Hitch T.C.A."/>
        </authorList>
    </citation>
    <scope>NUCLEOTIDE SEQUENCE [LARGE SCALE GENOMIC DNA]</scope>
    <source>
        <strain evidence="9 10">Sanger_109</strain>
    </source>
</reference>
<evidence type="ECO:0000256" key="4">
    <source>
        <dbReference type="ARBA" id="ARBA00022692"/>
    </source>
</evidence>
<feature type="transmembrane region" description="Helical" evidence="7">
    <location>
        <begin position="12"/>
        <end position="32"/>
    </location>
</feature>
<comment type="similarity">
    <text evidence="2">Belongs to the CPA3 antiporters (TC 2.A.63) subunit B family.</text>
</comment>
<evidence type="ECO:0000259" key="8">
    <source>
        <dbReference type="Pfam" id="PF04039"/>
    </source>
</evidence>
<feature type="transmembrane region" description="Helical" evidence="7">
    <location>
        <begin position="38"/>
        <end position="56"/>
    </location>
</feature>
<dbReference type="Pfam" id="PF04039">
    <property type="entry name" value="MnhB"/>
    <property type="match status" value="1"/>
</dbReference>
<protein>
    <recommendedName>
        <fullName evidence="8">Na+/H+ antiporter MnhB subunit-related protein domain-containing protein</fullName>
    </recommendedName>
</protein>
<evidence type="ECO:0000256" key="7">
    <source>
        <dbReference type="SAM" id="Phobius"/>
    </source>
</evidence>